<dbReference type="PROSITE" id="PS00584">
    <property type="entry name" value="PFKB_KINASES_2"/>
    <property type="match status" value="1"/>
</dbReference>
<evidence type="ECO:0000313" key="5">
    <source>
        <dbReference type="EMBL" id="NHO68263.1"/>
    </source>
</evidence>
<dbReference type="AlphaFoldDB" id="A0A9E5MPT3"/>
<comment type="caution">
    <text evidence="5">The sequence shown here is derived from an EMBL/GenBank/DDBJ whole genome shotgun (WGS) entry which is preliminary data.</text>
</comment>
<dbReference type="GO" id="GO:0042840">
    <property type="term" value="P:D-glucuronate catabolic process"/>
    <property type="evidence" value="ECO:0007669"/>
    <property type="project" value="TreeGrafter"/>
</dbReference>
<dbReference type="PANTHER" id="PTHR43085:SF15">
    <property type="entry name" value="2-DEHYDRO-3-DEOXYGLUCONOKINASE"/>
    <property type="match status" value="1"/>
</dbReference>
<dbReference type="PANTHER" id="PTHR43085">
    <property type="entry name" value="HEXOKINASE FAMILY MEMBER"/>
    <property type="match status" value="1"/>
</dbReference>
<dbReference type="CDD" id="cd01166">
    <property type="entry name" value="KdgK"/>
    <property type="match status" value="1"/>
</dbReference>
<evidence type="ECO:0000256" key="3">
    <source>
        <dbReference type="ARBA" id="ARBA00022777"/>
    </source>
</evidence>
<evidence type="ECO:0000256" key="2">
    <source>
        <dbReference type="ARBA" id="ARBA00022679"/>
    </source>
</evidence>
<reference evidence="5" key="1">
    <citation type="submission" date="2020-03" db="EMBL/GenBank/DDBJ databases">
        <authorList>
            <person name="Guo F."/>
        </authorList>
    </citation>
    <scope>NUCLEOTIDE SEQUENCE</scope>
    <source>
        <strain evidence="5">JCM 30134</strain>
    </source>
</reference>
<dbReference type="GO" id="GO:0019698">
    <property type="term" value="P:D-galacturonate catabolic process"/>
    <property type="evidence" value="ECO:0007669"/>
    <property type="project" value="TreeGrafter"/>
</dbReference>
<evidence type="ECO:0000313" key="6">
    <source>
        <dbReference type="Proteomes" id="UP000787472"/>
    </source>
</evidence>
<proteinExistence type="inferred from homology"/>
<accession>A0A9E5MPT3</accession>
<dbReference type="SUPFAM" id="SSF53613">
    <property type="entry name" value="Ribokinase-like"/>
    <property type="match status" value="1"/>
</dbReference>
<dbReference type="Proteomes" id="UP000787472">
    <property type="component" value="Unassembled WGS sequence"/>
</dbReference>
<dbReference type="GO" id="GO:0008673">
    <property type="term" value="F:2-dehydro-3-deoxygluconokinase activity"/>
    <property type="evidence" value="ECO:0007669"/>
    <property type="project" value="TreeGrafter"/>
</dbReference>
<dbReference type="InterPro" id="IPR002173">
    <property type="entry name" value="Carboh/pur_kinase_PfkB_CS"/>
</dbReference>
<keyword evidence="2" id="KW-0808">Transferase</keyword>
<dbReference type="EMBL" id="JAAONZ010000027">
    <property type="protein sequence ID" value="NHO68263.1"/>
    <property type="molecule type" value="Genomic_DNA"/>
</dbReference>
<evidence type="ECO:0000259" key="4">
    <source>
        <dbReference type="Pfam" id="PF00294"/>
    </source>
</evidence>
<protein>
    <submittedName>
        <fullName evidence="5">Sugar kinase</fullName>
    </submittedName>
</protein>
<feature type="domain" description="Carbohydrate kinase PfkB" evidence="4">
    <location>
        <begin position="22"/>
        <end position="302"/>
    </location>
</feature>
<dbReference type="RefSeq" id="WP_167192104.1">
    <property type="nucleotide sequence ID" value="NZ_JAAONZ010000027.1"/>
</dbReference>
<dbReference type="GO" id="GO:0006974">
    <property type="term" value="P:DNA damage response"/>
    <property type="evidence" value="ECO:0007669"/>
    <property type="project" value="TreeGrafter"/>
</dbReference>
<dbReference type="InterPro" id="IPR029056">
    <property type="entry name" value="Ribokinase-like"/>
</dbReference>
<keyword evidence="6" id="KW-1185">Reference proteome</keyword>
<evidence type="ECO:0000256" key="1">
    <source>
        <dbReference type="ARBA" id="ARBA00010688"/>
    </source>
</evidence>
<keyword evidence="3 5" id="KW-0418">Kinase</keyword>
<gene>
    <name evidence="5" type="ORF">G8770_22155</name>
</gene>
<dbReference type="GO" id="GO:0005829">
    <property type="term" value="C:cytosol"/>
    <property type="evidence" value="ECO:0007669"/>
    <property type="project" value="TreeGrafter"/>
</dbReference>
<sequence length="312" mass="33885">MAKQAGIAFLGEPLLEIAATAPDQYALGVAGDVLNTAVAVAQLGVPSFLATAVGEAEQDQRFFDGASQFGVSTELIERDSNHQAGLYLINNSPAGERTFFYWRNDSAAKHLFASRHRLQLLLAKVQNLQSLYVSGITLSLLNETTRELFFGWVSHFRQSGGTLFYDNNYRARLWSSAQEYQSVNREMLKHTDIFLPSLEDVISSGEAGDECEARQLIRDSGVAEIIIKNGTRPMTVCEGEREYDIPVVAKASVVDTTGAGDGFNGGYLAARGAGLGVLEAAKVGMRVSAEVVCHKGAILPLPVWQNLKQELL</sequence>
<dbReference type="Pfam" id="PF00294">
    <property type="entry name" value="PfkB"/>
    <property type="match status" value="1"/>
</dbReference>
<dbReference type="InterPro" id="IPR050306">
    <property type="entry name" value="PfkB_Carbo_kinase"/>
</dbReference>
<comment type="similarity">
    <text evidence="1">Belongs to the carbohydrate kinase PfkB family.</text>
</comment>
<organism evidence="5 6">
    <name type="scientific">Pseudomaricurvus hydrocarbonicus</name>
    <dbReference type="NCBI Taxonomy" id="1470433"/>
    <lineage>
        <taxon>Bacteria</taxon>
        <taxon>Pseudomonadati</taxon>
        <taxon>Pseudomonadota</taxon>
        <taxon>Gammaproteobacteria</taxon>
        <taxon>Cellvibrionales</taxon>
        <taxon>Cellvibrionaceae</taxon>
        <taxon>Pseudomaricurvus</taxon>
    </lineage>
</organism>
<dbReference type="InterPro" id="IPR011611">
    <property type="entry name" value="PfkB_dom"/>
</dbReference>
<dbReference type="Gene3D" id="3.40.1190.20">
    <property type="match status" value="1"/>
</dbReference>
<name>A0A9E5MPT3_9GAMM</name>